<dbReference type="Gene3D" id="3.40.1360.10">
    <property type="match status" value="1"/>
</dbReference>
<dbReference type="InterPro" id="IPR024534">
    <property type="entry name" value="JetD_C"/>
</dbReference>
<dbReference type="AlphaFoldDB" id="A0A4Q1RFJ6"/>
<sequence>MRYEERILQTLLDSYERSRLSRGENEVAVHIAFPITPKTMPIYFDENSLAYEEIHGTAGHLEEMGYTCSVWKGGKKNHILQKIVLCDEKVDEIYRHLGRVPEKQMQQAQLAVLQELKTECSTPVARNFICWLMKRLEQGKTVKEYLNLDDTEGSRRLIRAIHKIETNQKEIYIREFSVQCFGDSKELEKKSGLIGKIFRRFSDDMEDMDNDVILAEYGIYRTPNYVYVKGSGRLRIGTPEAYDIDLRSLRQGIGLSGEDLDGLEWKVDVSVKRIITIENLTTFFRWEEPDSVLIYLGGYHNAVRRKFLQKLYQVFPEAEYFHFGDIDVGGFEIYEDLCRRTGIPFTTYKMGISELEQYEQYTRELTENDRKRMDSLLNSEAYENVWPILRYMKEHGKKLEQESIL</sequence>
<dbReference type="RefSeq" id="WP_129257001.1">
    <property type="nucleotide sequence ID" value="NZ_SDKC01000001.1"/>
</dbReference>
<evidence type="ECO:0000313" key="3">
    <source>
        <dbReference type="Proteomes" id="UP000290106"/>
    </source>
</evidence>
<dbReference type="Pfam" id="PF09983">
    <property type="entry name" value="JetD_C"/>
    <property type="match status" value="1"/>
</dbReference>
<dbReference type="InterPro" id="IPR036078">
    <property type="entry name" value="Spo11/TopoVI_A_sf"/>
</dbReference>
<dbReference type="GO" id="GO:0005694">
    <property type="term" value="C:chromosome"/>
    <property type="evidence" value="ECO:0007669"/>
    <property type="project" value="InterPro"/>
</dbReference>
<dbReference type="Proteomes" id="UP000290106">
    <property type="component" value="Unassembled WGS sequence"/>
</dbReference>
<protein>
    <recommendedName>
        <fullName evidence="1">Wadjet protein JetD C-terminal domain-containing protein</fullName>
    </recommendedName>
</protein>
<comment type="caution">
    <text evidence="2">The sequence shown here is derived from an EMBL/GenBank/DDBJ whole genome shotgun (WGS) entry which is preliminary data.</text>
</comment>
<evidence type="ECO:0000259" key="1">
    <source>
        <dbReference type="Pfam" id="PF09983"/>
    </source>
</evidence>
<keyword evidence="3" id="KW-1185">Reference proteome</keyword>
<name>A0A4Q1RFJ6_9FIRM</name>
<evidence type="ECO:0000313" key="2">
    <source>
        <dbReference type="EMBL" id="RXS74312.1"/>
    </source>
</evidence>
<dbReference type="SUPFAM" id="SSF56726">
    <property type="entry name" value="DNA topoisomerase IV, alpha subunit"/>
    <property type="match status" value="1"/>
</dbReference>
<reference evidence="2 3" key="1">
    <citation type="submission" date="2019-01" db="EMBL/GenBank/DDBJ databases">
        <title>Blautia sp. nov. KGMB01111 isolated human feces.</title>
        <authorList>
            <person name="Park J.-E."/>
            <person name="Kim J.-S."/>
            <person name="Park S.-H."/>
        </authorList>
    </citation>
    <scope>NUCLEOTIDE SEQUENCE [LARGE SCALE GENOMIC DNA]</scope>
    <source>
        <strain evidence="2 3">KGMB01111</strain>
    </source>
</reference>
<accession>A0A4Q1RFJ6</accession>
<dbReference type="EMBL" id="SDKC01000001">
    <property type="protein sequence ID" value="RXS74312.1"/>
    <property type="molecule type" value="Genomic_DNA"/>
</dbReference>
<dbReference type="GO" id="GO:0003677">
    <property type="term" value="F:DNA binding"/>
    <property type="evidence" value="ECO:0007669"/>
    <property type="project" value="InterPro"/>
</dbReference>
<dbReference type="OrthoDB" id="186173at2"/>
<organism evidence="2 3">
    <name type="scientific">Blautia faecicola</name>
    <dbReference type="NCBI Taxonomy" id="2509240"/>
    <lineage>
        <taxon>Bacteria</taxon>
        <taxon>Bacillati</taxon>
        <taxon>Bacillota</taxon>
        <taxon>Clostridia</taxon>
        <taxon>Lachnospirales</taxon>
        <taxon>Lachnospiraceae</taxon>
        <taxon>Blautia</taxon>
    </lineage>
</organism>
<gene>
    <name evidence="2" type="ORF">ETP43_03125</name>
</gene>
<feature type="domain" description="Wadjet protein JetD C-terminal" evidence="1">
    <location>
        <begin position="267"/>
        <end position="404"/>
    </location>
</feature>
<proteinExistence type="predicted"/>